<keyword evidence="2" id="KW-1185">Reference proteome</keyword>
<organism evidence="1 2">
    <name type="scientific">Mycolicibacterium porcinum</name>
    <dbReference type="NCBI Taxonomy" id="39693"/>
    <lineage>
        <taxon>Bacteria</taxon>
        <taxon>Bacillati</taxon>
        <taxon>Actinomycetota</taxon>
        <taxon>Actinomycetes</taxon>
        <taxon>Mycobacteriales</taxon>
        <taxon>Mycobacteriaceae</taxon>
        <taxon>Mycolicibacterium</taxon>
    </lineage>
</organism>
<accession>A0ABV3VJ45</accession>
<dbReference type="RefSeq" id="WP_368573336.1">
    <property type="nucleotide sequence ID" value="NZ_JBDLOU010000032.1"/>
</dbReference>
<gene>
    <name evidence="1" type="ORF">ABFW12_16400</name>
</gene>
<sequence length="1176" mass="131156">MVSVAVAALNWAYLVDRQYLLLGPADTPQDVSDVAYSASEVADGGVVSDGRTLSDWMSDAEYEWRRRLQPAKLVIETDFSADEVREAQRKYGAVARQLVRQDLPYSRILKRYPALTLMILVGHASLAYDHGAYWESFWDELGMARDGEFEREIRHNVVDLLDKFSLARFPDIERDSSRRYVMMFALHAGMPVHSMAHLLAVINDHVAQGRPATGAALMEWLQEPGKEYRAAALDVPVRNFLENGAEFAADILDRIIEFIEASTADPGLLDRDDLDASNTGLPKVLLSELIDRLKEAPLTFERKRLASSGRFQPRFIYLVDDDEIVLEMPTLEHGSDVPWRVSFDGDVREVHAARRWGGGSQTAIARAAVPGPIREAIISHPEVPAPSALPLVVQADPLLTFDQRGRWIPRRDGLKDCVWAVFPDDHQLVDARSAKSVEYADSGSPAGWCGWRSAFVQLDDVYALGLVRDGAAVGTERWVRKDARPRFQLGTPVSGLVASDGRAVYNERPWVMLPESRTDPPPRWNVRVRRLGDSAWIVDEEWMGEVEETCVDPFDDDEKFQLGLFEILVTGPMGADARCVLFLAEGLRVEFDPTIRVPVAAGLVSCTGVLDSDDLSVEPSGPFTFGPRDLEAKVEVSNESGAEVVLMRPPHVEIRSGESGVPTAWRMTADVCDPEDFTQDRFVALRAVGVDSVEFRYLSDHGDVLQVDRRPRQRQSDVFEVRTQQFADTVRNHPTGRVVAVIHTQVGAVEVAVLLVQPRLLASGVKLVDDILEFTDLGEVPELAAYIWNNTAPWRPAEIVPVTDGRASLPESFIDRGDLRCQLFVDDPWVFIDPPAVPSAAAFRIEQLGWCEEGSPAQVKLSRYIGTRCKPPLDVGARPEVWTALARLHADGKPERFAGLIGLLADHPRRALECLGDSTIPSSDKMSMLIRSELVNHSYSANDTLNELHSHPWFGCMIELADLPSLFNRRSEVVTERAETLAYLRDRGGPALTELLRAGRVARFDRACLDSTALELSFLPGNRVETKLRELQQVPRAQLHHENLRVGVYEALTRRSEWMASGWSSNFAKQVAFVVKPIRRASLLADETITMRLDRLKGIDLDEYPWMLMSVESLTLAFLARLEAYGRIEGRYLNSGLLGDWAQLAQLCPTMVANDLLIAEAAVLYGRRGDLIGEDE</sequence>
<dbReference type="EMBL" id="JBDLOU010000032">
    <property type="protein sequence ID" value="MEX3739809.1"/>
    <property type="molecule type" value="Genomic_DNA"/>
</dbReference>
<dbReference type="Proteomes" id="UP001558474">
    <property type="component" value="Unassembled WGS sequence"/>
</dbReference>
<reference evidence="1 2" key="1">
    <citation type="submission" date="2024-04" db="EMBL/GenBank/DDBJ databases">
        <title>Genomic Markers of Mycobacteria.</title>
        <authorList>
            <person name="Soliman M.S."/>
            <person name="Elkholy A."/>
            <person name="Soliman N.S."/>
            <person name="Abbas A."/>
            <person name="Khayrat S."/>
            <person name="Shawky S."/>
        </authorList>
    </citation>
    <scope>NUCLEOTIDE SEQUENCE [LARGE SCALE GENOMIC DNA]</scope>
    <source>
        <strain evidence="1 2">Egy-CU-AM5</strain>
    </source>
</reference>
<evidence type="ECO:0000313" key="1">
    <source>
        <dbReference type="EMBL" id="MEX3739809.1"/>
    </source>
</evidence>
<comment type="caution">
    <text evidence="1">The sequence shown here is derived from an EMBL/GenBank/DDBJ whole genome shotgun (WGS) entry which is preliminary data.</text>
</comment>
<name>A0ABV3VJ45_9MYCO</name>
<evidence type="ECO:0000313" key="2">
    <source>
        <dbReference type="Proteomes" id="UP001558474"/>
    </source>
</evidence>
<protein>
    <submittedName>
        <fullName evidence="1">Uncharacterized protein</fullName>
    </submittedName>
</protein>
<proteinExistence type="predicted"/>